<dbReference type="EMBL" id="CANHGI010000002">
    <property type="protein sequence ID" value="CAI5442174.1"/>
    <property type="molecule type" value="Genomic_DNA"/>
</dbReference>
<gene>
    <name evidence="1" type="ORF">CAMP_LOCUS4811</name>
</gene>
<comment type="caution">
    <text evidence="1">The sequence shown here is derived from an EMBL/GenBank/DDBJ whole genome shotgun (WGS) entry which is preliminary data.</text>
</comment>
<name>A0A9P1IBR0_9PELO</name>
<reference evidence="1" key="1">
    <citation type="submission" date="2022-11" db="EMBL/GenBank/DDBJ databases">
        <authorList>
            <person name="Kikuchi T."/>
        </authorList>
    </citation>
    <scope>NUCLEOTIDE SEQUENCE</scope>
    <source>
        <strain evidence="1">PS1010</strain>
    </source>
</reference>
<dbReference type="AlphaFoldDB" id="A0A9P1IBR0"/>
<protein>
    <submittedName>
        <fullName evidence="1">Uncharacterized protein</fullName>
    </submittedName>
</protein>
<accession>A0A9P1IBR0</accession>
<sequence>MPTSSTLVNQIQMDYIRQFDEFKASSEEEIYYQLVNLENACFRKISTNEKTLTRRLYFFQMADKLWEVRKLGSEQSETETF</sequence>
<organism evidence="1 2">
    <name type="scientific">Caenorhabditis angaria</name>
    <dbReference type="NCBI Taxonomy" id="860376"/>
    <lineage>
        <taxon>Eukaryota</taxon>
        <taxon>Metazoa</taxon>
        <taxon>Ecdysozoa</taxon>
        <taxon>Nematoda</taxon>
        <taxon>Chromadorea</taxon>
        <taxon>Rhabditida</taxon>
        <taxon>Rhabditina</taxon>
        <taxon>Rhabditomorpha</taxon>
        <taxon>Rhabditoidea</taxon>
        <taxon>Rhabditidae</taxon>
        <taxon>Peloderinae</taxon>
        <taxon>Caenorhabditis</taxon>
    </lineage>
</organism>
<evidence type="ECO:0000313" key="1">
    <source>
        <dbReference type="EMBL" id="CAI5442174.1"/>
    </source>
</evidence>
<keyword evidence="2" id="KW-1185">Reference proteome</keyword>
<evidence type="ECO:0000313" key="2">
    <source>
        <dbReference type="Proteomes" id="UP001152747"/>
    </source>
</evidence>
<dbReference type="Proteomes" id="UP001152747">
    <property type="component" value="Unassembled WGS sequence"/>
</dbReference>
<proteinExistence type="predicted"/>